<accession>A0A377JY86</accession>
<dbReference type="AlphaFoldDB" id="A0A377JY86"/>
<organism evidence="2 3">
    <name type="scientific">Escherichia coli</name>
    <dbReference type="NCBI Taxonomy" id="562"/>
    <lineage>
        <taxon>Bacteria</taxon>
        <taxon>Pseudomonadati</taxon>
        <taxon>Pseudomonadota</taxon>
        <taxon>Gammaproteobacteria</taxon>
        <taxon>Enterobacterales</taxon>
        <taxon>Enterobacteriaceae</taxon>
        <taxon>Escherichia</taxon>
    </lineage>
</organism>
<dbReference type="EMBL" id="UGEM01000004">
    <property type="protein sequence ID" value="STP17054.1"/>
    <property type="molecule type" value="Genomic_DNA"/>
</dbReference>
<dbReference type="Proteomes" id="UP000254181">
    <property type="component" value="Unassembled WGS sequence"/>
</dbReference>
<evidence type="ECO:0000256" key="1">
    <source>
        <dbReference type="SAM" id="MobiDB-lite"/>
    </source>
</evidence>
<gene>
    <name evidence="2" type="ORF">NCTC9075_00462</name>
</gene>
<reference evidence="2 3" key="1">
    <citation type="submission" date="2018-06" db="EMBL/GenBank/DDBJ databases">
        <authorList>
            <consortium name="Pathogen Informatics"/>
            <person name="Doyle S."/>
        </authorList>
    </citation>
    <scope>NUCLEOTIDE SEQUENCE [LARGE SCALE GENOMIC DNA]</scope>
    <source>
        <strain evidence="2 3">NCTC9075</strain>
    </source>
</reference>
<evidence type="ECO:0000313" key="2">
    <source>
        <dbReference type="EMBL" id="STP17054.1"/>
    </source>
</evidence>
<proteinExistence type="predicted"/>
<protein>
    <submittedName>
        <fullName evidence="2">Uncharacterized protein</fullName>
    </submittedName>
</protein>
<evidence type="ECO:0000313" key="3">
    <source>
        <dbReference type="Proteomes" id="UP000254181"/>
    </source>
</evidence>
<sequence length="46" mass="5032">MHPLTHPLPVTAHVSLLDVGYLTPARATNSGLNSKKNRREVGFFTS</sequence>
<feature type="region of interest" description="Disordered" evidence="1">
    <location>
        <begin position="27"/>
        <end position="46"/>
    </location>
</feature>
<name>A0A377JY86_ECOLX</name>